<feature type="compositionally biased region" description="Polar residues" evidence="1">
    <location>
        <begin position="181"/>
        <end position="190"/>
    </location>
</feature>
<keyword evidence="3" id="KW-1185">Reference proteome</keyword>
<feature type="compositionally biased region" description="Low complexity" evidence="1">
    <location>
        <begin position="196"/>
        <end position="236"/>
    </location>
</feature>
<feature type="compositionally biased region" description="Low complexity" evidence="1">
    <location>
        <begin position="277"/>
        <end position="287"/>
    </location>
</feature>
<accession>A0ABP0BLB5</accession>
<protein>
    <submittedName>
        <fullName evidence="2">Uncharacterized protein</fullName>
    </submittedName>
</protein>
<name>A0ABP0BLB5_9PEZI</name>
<feature type="compositionally biased region" description="Low complexity" evidence="1">
    <location>
        <begin position="244"/>
        <end position="269"/>
    </location>
</feature>
<feature type="region of interest" description="Disordered" evidence="1">
    <location>
        <begin position="72"/>
        <end position="104"/>
    </location>
</feature>
<feature type="region of interest" description="Disordered" evidence="1">
    <location>
        <begin position="157"/>
        <end position="339"/>
    </location>
</feature>
<organism evidence="2 3">
    <name type="scientific">Sporothrix eucalyptigena</name>
    <dbReference type="NCBI Taxonomy" id="1812306"/>
    <lineage>
        <taxon>Eukaryota</taxon>
        <taxon>Fungi</taxon>
        <taxon>Dikarya</taxon>
        <taxon>Ascomycota</taxon>
        <taxon>Pezizomycotina</taxon>
        <taxon>Sordariomycetes</taxon>
        <taxon>Sordariomycetidae</taxon>
        <taxon>Ophiostomatales</taxon>
        <taxon>Ophiostomataceae</taxon>
        <taxon>Sporothrix</taxon>
    </lineage>
</organism>
<sequence>MCRGVVNVYGCRHREVGQIHMCNKAYSSQNISGCWPSLVYCLTGIEPRRQCSKTTTDRRYVGEPCWSCSRGLSQPLERSNPSSPSSSSSPLSLPSQSRSPPLAPKAYMPEAMMSMANNQNPIQTPTGPPAALVISPPTLVSSSNYSVSCGIISLPSVQSNRPLRPQRSFPTRGSNRPVLPPSSTLQSSFTRRTRASDPLSSSPLAPQRPTTSRGRSGLSGSSTSPLPISRGSAAPPLTRPRPTLPSSSSSPARFASPSSSQSSFSRPRAASPPQPKVPVVVVNRTPPLKTKTKPSLTLSPSAAKRPQKGIVSRLQSTLRSPKSTESFACAESRKVERAG</sequence>
<evidence type="ECO:0000313" key="3">
    <source>
        <dbReference type="Proteomes" id="UP001642482"/>
    </source>
</evidence>
<evidence type="ECO:0000256" key="1">
    <source>
        <dbReference type="SAM" id="MobiDB-lite"/>
    </source>
</evidence>
<feature type="compositionally biased region" description="Polar residues" evidence="1">
    <location>
        <begin position="313"/>
        <end position="326"/>
    </location>
</feature>
<dbReference type="EMBL" id="CAWUHD010000035">
    <property type="protein sequence ID" value="CAK7220245.1"/>
    <property type="molecule type" value="Genomic_DNA"/>
</dbReference>
<dbReference type="Proteomes" id="UP001642482">
    <property type="component" value="Unassembled WGS sequence"/>
</dbReference>
<reference evidence="2 3" key="1">
    <citation type="submission" date="2024-01" db="EMBL/GenBank/DDBJ databases">
        <authorList>
            <person name="Allen C."/>
            <person name="Tagirdzhanova G."/>
        </authorList>
    </citation>
    <scope>NUCLEOTIDE SEQUENCE [LARGE SCALE GENOMIC DNA]</scope>
</reference>
<feature type="compositionally biased region" description="Low complexity" evidence="1">
    <location>
        <begin position="75"/>
        <end position="100"/>
    </location>
</feature>
<evidence type="ECO:0000313" key="2">
    <source>
        <dbReference type="EMBL" id="CAK7220245.1"/>
    </source>
</evidence>
<proteinExistence type="predicted"/>
<comment type="caution">
    <text evidence="2">The sequence shown here is derived from an EMBL/GenBank/DDBJ whole genome shotgun (WGS) entry which is preliminary data.</text>
</comment>
<gene>
    <name evidence="2" type="ORF">SEUCBS140593_004168</name>
</gene>